<dbReference type="InterPro" id="IPR011037">
    <property type="entry name" value="Pyrv_Knase-like_insert_dom_sf"/>
</dbReference>
<dbReference type="InterPro" id="IPR000192">
    <property type="entry name" value="Aminotrans_V_dom"/>
</dbReference>
<organism evidence="7 8">
    <name type="scientific">Hirsutella minnesotensis 3608</name>
    <dbReference type="NCBI Taxonomy" id="1043627"/>
    <lineage>
        <taxon>Eukaryota</taxon>
        <taxon>Fungi</taxon>
        <taxon>Dikarya</taxon>
        <taxon>Ascomycota</taxon>
        <taxon>Pezizomycotina</taxon>
        <taxon>Sordariomycetes</taxon>
        <taxon>Hypocreomycetidae</taxon>
        <taxon>Hypocreales</taxon>
        <taxon>Ophiocordycipitaceae</taxon>
        <taxon>Hirsutella</taxon>
    </lineage>
</organism>
<gene>
    <name evidence="4" type="primary">hxB</name>
    <name evidence="7" type="ORF">HIM_08004</name>
</gene>
<dbReference type="InterPro" id="IPR015424">
    <property type="entry name" value="PyrdxlP-dep_Trfase"/>
</dbReference>
<dbReference type="SUPFAM" id="SSF50800">
    <property type="entry name" value="PK beta-barrel domain-like"/>
    <property type="match status" value="1"/>
</dbReference>
<dbReference type="InterPro" id="IPR005303">
    <property type="entry name" value="MOCOS_middle"/>
</dbReference>
<comment type="function">
    <text evidence="4">Sulfurates the molybdenum cofactor. Sulfation of molybdenum is essential for xanthine dehydrogenase (XDH) and aldehyde oxidase (ADO) enzymes in which molybdenum cofactor is liganded by 1 oxygen and 1 sulfur atom in active form.</text>
</comment>
<feature type="modified residue" description="N6-(pyridoxal phosphate)lysine" evidence="4">
    <location>
        <position position="229"/>
    </location>
</feature>
<dbReference type="SUPFAM" id="SSF141673">
    <property type="entry name" value="MOSC N-terminal domain-like"/>
    <property type="match status" value="1"/>
</dbReference>
<keyword evidence="2 4" id="KW-0663">Pyridoxal phosphate</keyword>
<feature type="domain" description="MOSC" evidence="6">
    <location>
        <begin position="640"/>
        <end position="812"/>
    </location>
</feature>
<dbReference type="Proteomes" id="UP000054481">
    <property type="component" value="Unassembled WGS sequence"/>
</dbReference>
<evidence type="ECO:0000256" key="4">
    <source>
        <dbReference type="HAMAP-Rule" id="MF_03050"/>
    </source>
</evidence>
<feature type="region of interest" description="Disordered" evidence="5">
    <location>
        <begin position="643"/>
        <end position="668"/>
    </location>
</feature>
<dbReference type="EMBL" id="KQ030544">
    <property type="protein sequence ID" value="KJZ72645.1"/>
    <property type="molecule type" value="Genomic_DNA"/>
</dbReference>
<evidence type="ECO:0000256" key="5">
    <source>
        <dbReference type="SAM" id="MobiDB-lite"/>
    </source>
</evidence>
<feature type="active site" evidence="4">
    <location>
        <position position="392"/>
    </location>
</feature>
<keyword evidence="8" id="KW-1185">Reference proteome</keyword>
<sequence length="820" mass="90555">MLKGELPGMFAVQGQHLTINIDCVYLDHAGSTLSSKSLMDCFAAEMTSMLYGNPHSASSPSQQTAMRIDDIRLALLSFFKADPSEYDLVFVPNATAGVKLVVEAMRALPSGYIYAYHQACHTSVIGAREDSQFSTCLDDRGVQSWLDGTDPFHVVSHMSSARLFSYSAQSHMDGRRNPISWAGRLKRVTADQGERLFTLLDAASLGATSQLDLSSPDFAADFTVLSLYKIFGFPDLGVLLVRRSAETVFDNKRYFGGGTVDMVTCGTERWHVRKSQFLHERLEDGTLPFHSIIAVAAALKAHERLFGSMHRISAHTSYLATRLRQGLRDLRHRNGLRVCTLYLSEPHQAASDETGPIVSFNIRNSCGDWVSLVEFEKLAILKKMHIRTGSLCCPGGIASALQLEPWELMKNLSAGYRCGTESDTLTGKPHGVIRASLGAMSTASDVDRFVQFVQDFFVENTIAAKSSTPRLAINTAAGHLRVKTMTIFPIKSCGGFFIPAGNSWEVRAEGLAWDREWCLVHRGSGQALSQKRYPRMALLRPFLDLERRILRVSLDETGREVALPYVDIPLETDPELFCAESRRIPARVCGEQVHALKYVSEQINDFFSSTLGVPCILARFPPGGRGLDSRTSKARLQKHQRTGWLPSIPGSFPWMPSPPDSDSEQQNPSKILLSNESPILLVHSASVKVLNREIQERGGDAVSESTFRANIVVESLSEEGEDQAYAEDSWSELRIGSVDFKLLGACRRCQMVCVDQDTAERREEPLSTLAKTRRFDGKVYFGAHMRHEKRDGGGATSSLPPMIEVGDVVTVYGGATPGEQ</sequence>
<dbReference type="GO" id="GO:0008265">
    <property type="term" value="F:molybdenum cofactor sulfurtransferase activity"/>
    <property type="evidence" value="ECO:0007669"/>
    <property type="project" value="UniProtKB-UniRule"/>
</dbReference>
<evidence type="ECO:0000256" key="3">
    <source>
        <dbReference type="ARBA" id="ARBA00023150"/>
    </source>
</evidence>
<dbReference type="Pfam" id="PF03476">
    <property type="entry name" value="MOSC_N"/>
    <property type="match status" value="1"/>
</dbReference>
<dbReference type="InterPro" id="IPR028886">
    <property type="entry name" value="MoCo_sulfurase"/>
</dbReference>
<evidence type="ECO:0000313" key="7">
    <source>
        <dbReference type="EMBL" id="KJZ72645.1"/>
    </source>
</evidence>
<dbReference type="InterPro" id="IPR015421">
    <property type="entry name" value="PyrdxlP-dep_Trfase_major"/>
</dbReference>
<dbReference type="OrthoDB" id="10264306at2759"/>
<proteinExistence type="inferred from homology"/>
<dbReference type="PANTHER" id="PTHR14237:SF80">
    <property type="entry name" value="MOLYBDENUM COFACTOR SULFURASE"/>
    <property type="match status" value="1"/>
</dbReference>
<protein>
    <recommendedName>
        <fullName evidence="4">Molybdenum cofactor sulfurase</fullName>
        <shortName evidence="4">MCS</shortName>
        <shortName evidence="4">MOS</shortName>
        <shortName evidence="4">MoCo sulfurase</shortName>
        <ecNumber evidence="4">2.8.1.9</ecNumber>
    </recommendedName>
    <alternativeName>
        <fullName evidence="4">Molybdenum cofactor sulfurtransferase</fullName>
    </alternativeName>
</protein>
<dbReference type="PANTHER" id="PTHR14237">
    <property type="entry name" value="MOLYBDOPTERIN COFACTOR SULFURASE MOSC"/>
    <property type="match status" value="1"/>
</dbReference>
<dbReference type="InterPro" id="IPR005302">
    <property type="entry name" value="MoCF_Sase_C"/>
</dbReference>
<dbReference type="HAMAP" id="MF_03050">
    <property type="entry name" value="MOCOS"/>
    <property type="match status" value="1"/>
</dbReference>
<evidence type="ECO:0000259" key="6">
    <source>
        <dbReference type="PROSITE" id="PS51340"/>
    </source>
</evidence>
<comment type="similarity">
    <text evidence="4">Belongs to the class-V pyridoxal-phosphate-dependent aminotransferase family. MOCOS subfamily.</text>
</comment>
<dbReference type="PROSITE" id="PS51340">
    <property type="entry name" value="MOSC"/>
    <property type="match status" value="1"/>
</dbReference>
<evidence type="ECO:0000313" key="8">
    <source>
        <dbReference type="Proteomes" id="UP000054481"/>
    </source>
</evidence>
<accession>A0A0F7ZMV2</accession>
<dbReference type="GO" id="GO:0030170">
    <property type="term" value="F:pyridoxal phosphate binding"/>
    <property type="evidence" value="ECO:0007669"/>
    <property type="project" value="UniProtKB-UniRule"/>
</dbReference>
<dbReference type="GO" id="GO:0016829">
    <property type="term" value="F:lyase activity"/>
    <property type="evidence" value="ECO:0007669"/>
    <property type="project" value="UniProtKB-UniRule"/>
</dbReference>
<evidence type="ECO:0000256" key="2">
    <source>
        <dbReference type="ARBA" id="ARBA00022898"/>
    </source>
</evidence>
<dbReference type="Gene3D" id="3.40.640.10">
    <property type="entry name" value="Type I PLP-dependent aspartate aminotransferase-like (Major domain)"/>
    <property type="match status" value="1"/>
</dbReference>
<comment type="catalytic activity">
    <reaction evidence="4">
        <text>Mo-molybdopterin + L-cysteine + AH2 = thio-Mo-molybdopterin + L-alanine + A + H2O</text>
        <dbReference type="Rhea" id="RHEA:42636"/>
        <dbReference type="ChEBI" id="CHEBI:13193"/>
        <dbReference type="ChEBI" id="CHEBI:15377"/>
        <dbReference type="ChEBI" id="CHEBI:17499"/>
        <dbReference type="ChEBI" id="CHEBI:35235"/>
        <dbReference type="ChEBI" id="CHEBI:57972"/>
        <dbReference type="ChEBI" id="CHEBI:71302"/>
        <dbReference type="ChEBI" id="CHEBI:82685"/>
        <dbReference type="EC" id="2.8.1.9"/>
    </reaction>
</comment>
<dbReference type="GO" id="GO:0006777">
    <property type="term" value="P:Mo-molybdopterin cofactor biosynthetic process"/>
    <property type="evidence" value="ECO:0007669"/>
    <property type="project" value="UniProtKB-UniRule"/>
</dbReference>
<dbReference type="GO" id="GO:0030151">
    <property type="term" value="F:molybdenum ion binding"/>
    <property type="evidence" value="ECO:0007669"/>
    <property type="project" value="UniProtKB-UniRule"/>
</dbReference>
<dbReference type="EC" id="2.8.1.9" evidence="4"/>
<dbReference type="AlphaFoldDB" id="A0A0F7ZMV2"/>
<dbReference type="Pfam" id="PF00266">
    <property type="entry name" value="Aminotran_5"/>
    <property type="match status" value="1"/>
</dbReference>
<reference evidence="7 8" key="1">
    <citation type="journal article" date="2014" name="Genome Biol. Evol.">
        <title>Comparative genomics and transcriptomics analyses reveal divergent lifestyle features of nematode endoparasitic fungus Hirsutella minnesotensis.</title>
        <authorList>
            <person name="Lai Y."/>
            <person name="Liu K."/>
            <person name="Zhang X."/>
            <person name="Zhang X."/>
            <person name="Li K."/>
            <person name="Wang N."/>
            <person name="Shu C."/>
            <person name="Wu Y."/>
            <person name="Wang C."/>
            <person name="Bushley K.E."/>
            <person name="Xiang M."/>
            <person name="Liu X."/>
        </authorList>
    </citation>
    <scope>NUCLEOTIDE SEQUENCE [LARGE SCALE GENOMIC DNA]</scope>
    <source>
        <strain evidence="7 8">3608</strain>
    </source>
</reference>
<keyword evidence="3 4" id="KW-0501">Molybdenum cofactor biosynthesis</keyword>
<dbReference type="Pfam" id="PF03473">
    <property type="entry name" value="MOSC"/>
    <property type="match status" value="1"/>
</dbReference>
<comment type="cofactor">
    <cofactor evidence="4">
        <name>pyridoxal 5'-phosphate</name>
        <dbReference type="ChEBI" id="CHEBI:597326"/>
    </cofactor>
</comment>
<name>A0A0F7ZMV2_9HYPO</name>
<evidence type="ECO:0000256" key="1">
    <source>
        <dbReference type="ARBA" id="ARBA00022679"/>
    </source>
</evidence>
<dbReference type="SUPFAM" id="SSF53383">
    <property type="entry name" value="PLP-dependent transferases"/>
    <property type="match status" value="1"/>
</dbReference>
<keyword evidence="1 4" id="KW-0808">Transferase</keyword>